<dbReference type="STRING" id="1265846.PROCOU_02519"/>
<dbReference type="RefSeq" id="WP_133620605.1">
    <property type="nucleotide sequence ID" value="NZ_SNZK01000006.1"/>
</dbReference>
<gene>
    <name evidence="2" type="ORF">DFP96_10634</name>
</gene>
<feature type="signal peptide" evidence="1">
    <location>
        <begin position="1"/>
        <end position="30"/>
    </location>
</feature>
<comment type="caution">
    <text evidence="2">The sequence shown here is derived from an EMBL/GenBank/DDBJ whole genome shotgun (WGS) entry which is preliminary data.</text>
</comment>
<dbReference type="Proteomes" id="UP000295558">
    <property type="component" value="Unassembled WGS sequence"/>
</dbReference>
<feature type="chain" id="PRO_5020319479" evidence="1">
    <location>
        <begin position="31"/>
        <end position="316"/>
    </location>
</feature>
<keyword evidence="3" id="KW-1185">Reference proteome</keyword>
<evidence type="ECO:0000313" key="2">
    <source>
        <dbReference type="EMBL" id="TDR52829.1"/>
    </source>
</evidence>
<sequence>MSKKLAKVLASTAVASVIGMSFSSGDIVHAATSKTATTAPSQQQINNMVYDLFSVHATQYYITGLKKGTTQHDIDLVKNVVNTLPDSLTKISHLHYISLAERYLTGTATYNAYEAVENSLEDLYTDYTRVAFKPSVTQNDIDAIREAVSKLDSKAFQDKMNTMLDEAEAAFIKASSPSQEQVSAMISNFFTLGKDYTINGLKSNISKQDIDYVKNVTNKLPDSLDKISSLNYISLAERYLTGKSTYNSYETVVRSINNLYTNFKRVTFKPSVTQSDIDAIREAVSKLDSKAFQDSMNTSLNKIEADFAKASSVKSK</sequence>
<evidence type="ECO:0000256" key="1">
    <source>
        <dbReference type="SAM" id="SignalP"/>
    </source>
</evidence>
<proteinExistence type="predicted"/>
<protein>
    <submittedName>
        <fullName evidence="2">Uncharacterized protein</fullName>
    </submittedName>
</protein>
<keyword evidence="1" id="KW-0732">Signal</keyword>
<dbReference type="EMBL" id="SNZK01000006">
    <property type="protein sequence ID" value="TDR52829.1"/>
    <property type="molecule type" value="Genomic_DNA"/>
</dbReference>
<dbReference type="AlphaFoldDB" id="A0A4R6ZLA4"/>
<organism evidence="2 3">
    <name type="scientific">Listeria rocourtiae</name>
    <dbReference type="NCBI Taxonomy" id="647910"/>
    <lineage>
        <taxon>Bacteria</taxon>
        <taxon>Bacillati</taxon>
        <taxon>Bacillota</taxon>
        <taxon>Bacilli</taxon>
        <taxon>Bacillales</taxon>
        <taxon>Listeriaceae</taxon>
        <taxon>Listeria</taxon>
    </lineage>
</organism>
<name>A0A4R6ZLA4_9LIST</name>
<reference evidence="2 3" key="1">
    <citation type="submission" date="2019-03" db="EMBL/GenBank/DDBJ databases">
        <title>Genomic Encyclopedia of Type Strains, Phase III (KMG-III): the genomes of soil and plant-associated and newly described type strains.</title>
        <authorList>
            <person name="Whitman W."/>
        </authorList>
    </citation>
    <scope>NUCLEOTIDE SEQUENCE [LARGE SCALE GENOMIC DNA]</scope>
    <source>
        <strain evidence="2 3">CECT 7972</strain>
    </source>
</reference>
<evidence type="ECO:0000313" key="3">
    <source>
        <dbReference type="Proteomes" id="UP000295558"/>
    </source>
</evidence>
<accession>A0A4R6ZLA4</accession>